<evidence type="ECO:0000313" key="3">
    <source>
        <dbReference type="EMBL" id="GIM74484.1"/>
    </source>
</evidence>
<comment type="caution">
    <text evidence="3">The sequence shown here is derived from an EMBL/GenBank/DDBJ whole genome shotgun (WGS) entry which is preliminary data.</text>
</comment>
<keyword evidence="2" id="KW-0732">Signal</keyword>
<dbReference type="AlphaFoldDB" id="A0A919VQ34"/>
<proteinExistence type="predicted"/>
<feature type="region of interest" description="Disordered" evidence="1">
    <location>
        <begin position="23"/>
        <end position="48"/>
    </location>
</feature>
<organism evidence="3 4">
    <name type="scientific">Actinoplanes auranticolor</name>
    <dbReference type="NCBI Taxonomy" id="47988"/>
    <lineage>
        <taxon>Bacteria</taxon>
        <taxon>Bacillati</taxon>
        <taxon>Actinomycetota</taxon>
        <taxon>Actinomycetes</taxon>
        <taxon>Micromonosporales</taxon>
        <taxon>Micromonosporaceae</taxon>
        <taxon>Actinoplanes</taxon>
    </lineage>
</organism>
<feature type="compositionally biased region" description="Low complexity" evidence="1">
    <location>
        <begin position="23"/>
        <end position="41"/>
    </location>
</feature>
<feature type="chain" id="PRO_5036827391" evidence="2">
    <location>
        <begin position="23"/>
        <end position="129"/>
    </location>
</feature>
<accession>A0A919VQ34</accession>
<evidence type="ECO:0000313" key="4">
    <source>
        <dbReference type="Proteomes" id="UP000681340"/>
    </source>
</evidence>
<dbReference type="Proteomes" id="UP000681340">
    <property type="component" value="Unassembled WGS sequence"/>
</dbReference>
<feature type="signal peptide" evidence="2">
    <location>
        <begin position="1"/>
        <end position="22"/>
    </location>
</feature>
<name>A0A919VQ34_9ACTN</name>
<dbReference type="EMBL" id="BOQL01000051">
    <property type="protein sequence ID" value="GIM74484.1"/>
    <property type="molecule type" value="Genomic_DNA"/>
</dbReference>
<reference evidence="3" key="1">
    <citation type="submission" date="2021-03" db="EMBL/GenBank/DDBJ databases">
        <title>Whole genome shotgun sequence of Actinoplanes auranticolor NBRC 12245.</title>
        <authorList>
            <person name="Komaki H."/>
            <person name="Tamura T."/>
        </authorList>
    </citation>
    <scope>NUCLEOTIDE SEQUENCE</scope>
    <source>
        <strain evidence="3">NBRC 12245</strain>
    </source>
</reference>
<evidence type="ECO:0000256" key="1">
    <source>
        <dbReference type="SAM" id="MobiDB-lite"/>
    </source>
</evidence>
<evidence type="ECO:0000256" key="2">
    <source>
        <dbReference type="SAM" id="SignalP"/>
    </source>
</evidence>
<gene>
    <name evidence="3" type="ORF">Aau02nite_61220</name>
</gene>
<keyword evidence="4" id="KW-1185">Reference proteome</keyword>
<sequence length="129" mass="14562">MLAMTGMALVAGVTMAAGPAAASSSTAQGTTSVTQSTQQQAKTDRGRDRDWVAGYYRTRLQCERVGRIGERFDRWDDYECERVRRGFRVIWRLDVERDWHGGGHHGGGHWNNGNDHHGGGHWNNNRPRR</sequence>
<protein>
    <submittedName>
        <fullName evidence="3">Uncharacterized protein</fullName>
    </submittedName>
</protein>
<feature type="region of interest" description="Disordered" evidence="1">
    <location>
        <begin position="100"/>
        <end position="129"/>
    </location>
</feature>